<dbReference type="PROSITE" id="PS50929">
    <property type="entry name" value="ABC_TM1F"/>
    <property type="match status" value="1"/>
</dbReference>
<proteinExistence type="predicted"/>
<feature type="region of interest" description="Disordered" evidence="7">
    <location>
        <begin position="338"/>
        <end position="376"/>
    </location>
</feature>
<comment type="subcellular location">
    <subcellularLocation>
        <location evidence="1">Cell membrane</location>
        <topology evidence="1">Multi-pass membrane protein</topology>
    </subcellularLocation>
</comment>
<keyword evidence="5 8" id="KW-1133">Transmembrane helix</keyword>
<dbReference type="PANTHER" id="PTHR24221">
    <property type="entry name" value="ATP-BINDING CASSETTE SUB-FAMILY B"/>
    <property type="match status" value="1"/>
</dbReference>
<evidence type="ECO:0000313" key="12">
    <source>
        <dbReference type="Proteomes" id="UP000547209"/>
    </source>
</evidence>
<dbReference type="Gene3D" id="1.20.1560.10">
    <property type="entry name" value="ABC transporter type 1, transmembrane domain"/>
    <property type="match status" value="1"/>
</dbReference>
<feature type="domain" description="ABC transporter" evidence="9">
    <location>
        <begin position="386"/>
        <end position="623"/>
    </location>
</feature>
<keyword evidence="2 8" id="KW-0812">Transmembrane</keyword>
<organism evidence="11 12">
    <name type="scientific">Cohnella nanjingensis</name>
    <dbReference type="NCBI Taxonomy" id="1387779"/>
    <lineage>
        <taxon>Bacteria</taxon>
        <taxon>Bacillati</taxon>
        <taxon>Bacillota</taxon>
        <taxon>Bacilli</taxon>
        <taxon>Bacillales</taxon>
        <taxon>Paenibacillaceae</taxon>
        <taxon>Cohnella</taxon>
    </lineage>
</organism>
<protein>
    <submittedName>
        <fullName evidence="11">ABC transporter ATP-binding protein</fullName>
    </submittedName>
</protein>
<feature type="transmembrane region" description="Helical" evidence="8">
    <location>
        <begin position="61"/>
        <end position="82"/>
    </location>
</feature>
<dbReference type="GO" id="GO:0005524">
    <property type="term" value="F:ATP binding"/>
    <property type="evidence" value="ECO:0007669"/>
    <property type="project" value="UniProtKB-KW"/>
</dbReference>
<evidence type="ECO:0000256" key="8">
    <source>
        <dbReference type="SAM" id="Phobius"/>
    </source>
</evidence>
<keyword evidence="12" id="KW-1185">Reference proteome</keyword>
<dbReference type="SUPFAM" id="SSF52540">
    <property type="entry name" value="P-loop containing nucleoside triphosphate hydrolases"/>
    <property type="match status" value="1"/>
</dbReference>
<dbReference type="InterPro" id="IPR011527">
    <property type="entry name" value="ABC1_TM_dom"/>
</dbReference>
<evidence type="ECO:0000256" key="1">
    <source>
        <dbReference type="ARBA" id="ARBA00004651"/>
    </source>
</evidence>
<dbReference type="GO" id="GO:0016887">
    <property type="term" value="F:ATP hydrolysis activity"/>
    <property type="evidence" value="ECO:0007669"/>
    <property type="project" value="InterPro"/>
</dbReference>
<dbReference type="InterPro" id="IPR017871">
    <property type="entry name" value="ABC_transporter-like_CS"/>
</dbReference>
<feature type="transmembrane region" description="Helical" evidence="8">
    <location>
        <begin position="156"/>
        <end position="178"/>
    </location>
</feature>
<evidence type="ECO:0000313" key="11">
    <source>
        <dbReference type="EMBL" id="MBB6672908.1"/>
    </source>
</evidence>
<reference evidence="11 12" key="1">
    <citation type="submission" date="2020-08" db="EMBL/GenBank/DDBJ databases">
        <title>Cohnella phylogeny.</title>
        <authorList>
            <person name="Dunlap C."/>
        </authorList>
    </citation>
    <scope>NUCLEOTIDE SEQUENCE [LARGE SCALE GENOMIC DNA]</scope>
    <source>
        <strain evidence="11 12">DSM 28246</strain>
    </source>
</reference>
<feature type="transmembrane region" description="Helical" evidence="8">
    <location>
        <begin position="21"/>
        <end position="41"/>
    </location>
</feature>
<feature type="domain" description="ABC transmembrane type-1" evidence="10">
    <location>
        <begin position="212"/>
        <end position="302"/>
    </location>
</feature>
<dbReference type="SUPFAM" id="SSF90123">
    <property type="entry name" value="ABC transporter transmembrane region"/>
    <property type="match status" value="1"/>
</dbReference>
<evidence type="ECO:0000256" key="7">
    <source>
        <dbReference type="SAM" id="MobiDB-lite"/>
    </source>
</evidence>
<dbReference type="Gene3D" id="3.40.50.300">
    <property type="entry name" value="P-loop containing nucleotide triphosphate hydrolases"/>
    <property type="match status" value="1"/>
</dbReference>
<dbReference type="Proteomes" id="UP000547209">
    <property type="component" value="Unassembled WGS sequence"/>
</dbReference>
<dbReference type="InterPro" id="IPR003593">
    <property type="entry name" value="AAA+_ATPase"/>
</dbReference>
<keyword evidence="6 8" id="KW-0472">Membrane</keyword>
<dbReference type="InterPro" id="IPR039421">
    <property type="entry name" value="Type_1_exporter"/>
</dbReference>
<feature type="transmembrane region" description="Helical" evidence="8">
    <location>
        <begin position="256"/>
        <end position="273"/>
    </location>
</feature>
<dbReference type="InterPro" id="IPR036640">
    <property type="entry name" value="ABC1_TM_sf"/>
</dbReference>
<dbReference type="GO" id="GO:0034040">
    <property type="term" value="F:ATPase-coupled lipid transmembrane transporter activity"/>
    <property type="evidence" value="ECO:0007669"/>
    <property type="project" value="TreeGrafter"/>
</dbReference>
<dbReference type="InterPro" id="IPR003439">
    <property type="entry name" value="ABC_transporter-like_ATP-bd"/>
</dbReference>
<dbReference type="EMBL" id="JACJVP010000031">
    <property type="protein sequence ID" value="MBB6672908.1"/>
    <property type="molecule type" value="Genomic_DNA"/>
</dbReference>
<dbReference type="PROSITE" id="PS00211">
    <property type="entry name" value="ABC_TRANSPORTER_1"/>
    <property type="match status" value="1"/>
</dbReference>
<gene>
    <name evidence="11" type="ORF">H7C19_19685</name>
</gene>
<evidence type="ECO:0000256" key="2">
    <source>
        <dbReference type="ARBA" id="ARBA00022692"/>
    </source>
</evidence>
<evidence type="ECO:0000256" key="6">
    <source>
        <dbReference type="ARBA" id="ARBA00023136"/>
    </source>
</evidence>
<evidence type="ECO:0000259" key="10">
    <source>
        <dbReference type="PROSITE" id="PS50929"/>
    </source>
</evidence>
<dbReference type="AlphaFoldDB" id="A0A7X0VGY5"/>
<feature type="transmembrane region" description="Helical" evidence="8">
    <location>
        <begin position="280"/>
        <end position="301"/>
    </location>
</feature>
<evidence type="ECO:0000256" key="5">
    <source>
        <dbReference type="ARBA" id="ARBA00022989"/>
    </source>
</evidence>
<evidence type="ECO:0000259" key="9">
    <source>
        <dbReference type="PROSITE" id="PS50893"/>
    </source>
</evidence>
<dbReference type="CDD" id="cd03228">
    <property type="entry name" value="ABCC_MRP_Like"/>
    <property type="match status" value="1"/>
</dbReference>
<name>A0A7X0VGY5_9BACL</name>
<accession>A0A7X0VGY5</accession>
<feature type="compositionally biased region" description="Basic and acidic residues" evidence="7">
    <location>
        <begin position="348"/>
        <end position="362"/>
    </location>
</feature>
<dbReference type="SMART" id="SM00382">
    <property type="entry name" value="AAA"/>
    <property type="match status" value="1"/>
</dbReference>
<dbReference type="GO" id="GO:0140359">
    <property type="term" value="F:ABC-type transporter activity"/>
    <property type="evidence" value="ECO:0007669"/>
    <property type="project" value="InterPro"/>
</dbReference>
<dbReference type="RefSeq" id="WP_185670763.1">
    <property type="nucleotide sequence ID" value="NZ_JACJVP010000031.1"/>
</dbReference>
<dbReference type="InterPro" id="IPR027417">
    <property type="entry name" value="P-loop_NTPase"/>
</dbReference>
<evidence type="ECO:0000256" key="4">
    <source>
        <dbReference type="ARBA" id="ARBA00022840"/>
    </source>
</evidence>
<keyword evidence="3" id="KW-0547">Nucleotide-binding</keyword>
<evidence type="ECO:0000256" key="3">
    <source>
        <dbReference type="ARBA" id="ARBA00022741"/>
    </source>
</evidence>
<dbReference type="PROSITE" id="PS50893">
    <property type="entry name" value="ABC_TRANSPORTER_2"/>
    <property type="match status" value="1"/>
</dbReference>
<sequence length="630" mass="69392">MKTVAAAARSASRAFLAVYRFDRATVLLATAMLVYGAWQSYANLIMSKWVLDAIFAPGRAAFVLPIAALTAMQLTGAFLGAWSADRGYRLGVAFANERDLELIDRTSSLPLLAKEHPSYAADLSYERLANGKQYELYGQTGQLFARLLTAALGCHYMLGAYAGIGLLAVAVGAAKGYLHLRTVRRRVSLSREIQRRSVRHLYCFDLLTGAPAQKEIALYGTADYFKRKWLEYKRQVDALQLRLERLQTRSYAQGEWLAVASFGIVAMLAAWLIRHRQLTAGDYVAITMALSLTATNVSAIVQGCAKIWEHHAHLAGGALLGGGATAAAAAWAATAGERDATLAQPQRESAKREKKPHREPQMDGRTSPVRTRSSGNMHPFAYRDALTIERLTFTYPNRAAPALSDVSLSFRKGETVAILGENGSGKSTLVKAILGLYETEPGRIRYDGIPVEDIDPYLRASRMHALFQDFMRYQSTVRENVAVGRIASVGDDAALTALLERARFRAAPEGLDTALGGLEDGAVNLSGGEWQRLALARLYVKEEVDLVVLDEPTSALDPLSEMRVMQEIVDRYKAQTVLLISHRIGIARRADRIVVMSEGRVAECGSHDELLAQQGLYSRMWTEQRAWYET</sequence>
<keyword evidence="4 11" id="KW-0067">ATP-binding</keyword>
<dbReference type="GO" id="GO:0005886">
    <property type="term" value="C:plasma membrane"/>
    <property type="evidence" value="ECO:0007669"/>
    <property type="project" value="UniProtKB-SubCell"/>
</dbReference>
<dbReference type="PANTHER" id="PTHR24221:SF654">
    <property type="entry name" value="ATP-BINDING CASSETTE SUB-FAMILY B MEMBER 6"/>
    <property type="match status" value="1"/>
</dbReference>
<dbReference type="Pfam" id="PF00005">
    <property type="entry name" value="ABC_tran"/>
    <property type="match status" value="1"/>
</dbReference>
<comment type="caution">
    <text evidence="11">The sequence shown here is derived from an EMBL/GenBank/DDBJ whole genome shotgun (WGS) entry which is preliminary data.</text>
</comment>